<evidence type="ECO:0000313" key="5">
    <source>
        <dbReference type="Proteomes" id="UP000642938"/>
    </source>
</evidence>
<reference evidence="2" key="1">
    <citation type="journal article" date="2014" name="Int. J. Syst. Evol. Microbiol.">
        <title>Complete genome of a new Firmicutes species belonging to the dominant human colonic microbiota ('Ruminococcus bicirculans') reveals two chromosomes and a selective capacity to utilize plant glucans.</title>
        <authorList>
            <consortium name="NISC Comparative Sequencing Program"/>
            <person name="Wegmann U."/>
            <person name="Louis P."/>
            <person name="Goesmann A."/>
            <person name="Henrissat B."/>
            <person name="Duncan S.H."/>
            <person name="Flint H.J."/>
        </authorList>
    </citation>
    <scope>NUCLEOTIDE SEQUENCE</scope>
    <source>
        <strain evidence="2">CGMCC 1.15287</strain>
    </source>
</reference>
<feature type="chain" id="PRO_5030626455" evidence="1">
    <location>
        <begin position="21"/>
        <end position="142"/>
    </location>
</feature>
<gene>
    <name evidence="2" type="ORF">GCM10007422_09130</name>
    <name evidence="3" type="ORF">GGQ60_001722</name>
</gene>
<dbReference type="Proteomes" id="UP000532273">
    <property type="component" value="Unassembled WGS sequence"/>
</dbReference>
<dbReference type="EMBL" id="JACIEF010000002">
    <property type="protein sequence ID" value="MBB4107741.1"/>
    <property type="molecule type" value="Genomic_DNA"/>
</dbReference>
<dbReference type="Proteomes" id="UP000642938">
    <property type="component" value="Unassembled WGS sequence"/>
</dbReference>
<sequence>MKTLLSLTLGLLLSISLCYAQTPNSLKDMLSSPTHAATDTVTNAGVKYQIAAVQGFQDVVTIQTVITKISGTVAGTVIIQGSLDGVNYTTIGTDSFTATDVASQSKSWSVNPSTFAYYRVSYTGAGTMSAKINSKLLFRKRS</sequence>
<organism evidence="3 4">
    <name type="scientific">Pedobacter zeae</name>
    <dbReference type="NCBI Taxonomy" id="1737356"/>
    <lineage>
        <taxon>Bacteria</taxon>
        <taxon>Pseudomonadati</taxon>
        <taxon>Bacteroidota</taxon>
        <taxon>Sphingobacteriia</taxon>
        <taxon>Sphingobacteriales</taxon>
        <taxon>Sphingobacteriaceae</taxon>
        <taxon>Pedobacter</taxon>
    </lineage>
</organism>
<proteinExistence type="predicted"/>
<keyword evidence="5" id="KW-1185">Reference proteome</keyword>
<dbReference type="AlphaFoldDB" id="A0A7W6K9K9"/>
<reference evidence="5" key="2">
    <citation type="journal article" date="2019" name="Int. J. Syst. Evol. Microbiol.">
        <title>The Global Catalogue of Microorganisms (GCM) 10K type strain sequencing project: providing services to taxonomists for standard genome sequencing and annotation.</title>
        <authorList>
            <consortium name="The Broad Institute Genomics Platform"/>
            <consortium name="The Broad Institute Genome Sequencing Center for Infectious Disease"/>
            <person name="Wu L."/>
            <person name="Ma J."/>
        </authorList>
    </citation>
    <scope>NUCLEOTIDE SEQUENCE [LARGE SCALE GENOMIC DNA]</scope>
    <source>
        <strain evidence="5">CGMCC 1.15287</strain>
    </source>
</reference>
<reference evidence="3 4" key="3">
    <citation type="submission" date="2020-08" db="EMBL/GenBank/DDBJ databases">
        <title>Genomic Encyclopedia of Type Strains, Phase IV (KMG-IV): sequencing the most valuable type-strain genomes for metagenomic binning, comparative biology and taxonomic classification.</title>
        <authorList>
            <person name="Goeker M."/>
        </authorList>
    </citation>
    <scope>NUCLEOTIDE SEQUENCE [LARGE SCALE GENOMIC DNA]</scope>
    <source>
        <strain evidence="3 4">DSM 100774</strain>
    </source>
</reference>
<reference evidence="2" key="4">
    <citation type="submission" date="2024-05" db="EMBL/GenBank/DDBJ databases">
        <authorList>
            <person name="Sun Q."/>
            <person name="Zhou Y."/>
        </authorList>
    </citation>
    <scope>NUCLEOTIDE SEQUENCE</scope>
    <source>
        <strain evidence="2">CGMCC 1.15287</strain>
    </source>
</reference>
<keyword evidence="1" id="KW-0732">Signal</keyword>
<evidence type="ECO:0000313" key="4">
    <source>
        <dbReference type="Proteomes" id="UP000532273"/>
    </source>
</evidence>
<evidence type="ECO:0000313" key="2">
    <source>
        <dbReference type="EMBL" id="GGG97350.1"/>
    </source>
</evidence>
<feature type="signal peptide" evidence="1">
    <location>
        <begin position="1"/>
        <end position="20"/>
    </location>
</feature>
<protein>
    <submittedName>
        <fullName evidence="3">Uncharacterized protein</fullName>
    </submittedName>
</protein>
<evidence type="ECO:0000313" key="3">
    <source>
        <dbReference type="EMBL" id="MBB4107741.1"/>
    </source>
</evidence>
<dbReference type="EMBL" id="BMHZ01000001">
    <property type="protein sequence ID" value="GGG97350.1"/>
    <property type="molecule type" value="Genomic_DNA"/>
</dbReference>
<evidence type="ECO:0000256" key="1">
    <source>
        <dbReference type="SAM" id="SignalP"/>
    </source>
</evidence>
<comment type="caution">
    <text evidence="3">The sequence shown here is derived from an EMBL/GenBank/DDBJ whole genome shotgun (WGS) entry which is preliminary data.</text>
</comment>
<accession>A0A7W6K9K9</accession>
<dbReference type="RefSeq" id="WP_183762231.1">
    <property type="nucleotide sequence ID" value="NZ_BMHZ01000001.1"/>
</dbReference>
<name>A0A7W6K9K9_9SPHI</name>